<dbReference type="AlphaFoldDB" id="A0A1R2BGH0"/>
<dbReference type="EMBL" id="MPUH01000664">
    <property type="protein sequence ID" value="OMJ75877.1"/>
    <property type="molecule type" value="Genomic_DNA"/>
</dbReference>
<protein>
    <submittedName>
        <fullName evidence="2">Uncharacterized protein</fullName>
    </submittedName>
</protein>
<feature type="region of interest" description="Disordered" evidence="1">
    <location>
        <begin position="259"/>
        <end position="283"/>
    </location>
</feature>
<evidence type="ECO:0000313" key="2">
    <source>
        <dbReference type="EMBL" id="OMJ75877.1"/>
    </source>
</evidence>
<feature type="compositionally biased region" description="Basic and acidic residues" evidence="1">
    <location>
        <begin position="260"/>
        <end position="272"/>
    </location>
</feature>
<comment type="caution">
    <text evidence="2">The sequence shown here is derived from an EMBL/GenBank/DDBJ whole genome shotgun (WGS) entry which is preliminary data.</text>
</comment>
<sequence length="283" mass="33228">MSKSNTKEKPKSNRGRKPGIVSELAKFFKPLKEKSKINPGKFLDDRVKMFIRKYFLKSKMLKIKHYPLYLEYISLCAQEKNKPDSNIKANILRQILSLDYRVIDEESQKFKAKSNFVDKCIEMLNIQYAGIYKDQENFYFHLLFDEMIEYIKKGVKGKRKFIYATEDIMRNNCGNKKTVISCQNNMIEKDSSIYDNLPNINRNENIIGDYTGFQKNNEDDDMFAVNTPILDSCSLFEDFLPENPNPNNTPDAYLSLSKNIENRENSERERKNPSKWKKLQANS</sequence>
<proteinExistence type="predicted"/>
<keyword evidence="3" id="KW-1185">Reference proteome</keyword>
<organism evidence="2 3">
    <name type="scientific">Stentor coeruleus</name>
    <dbReference type="NCBI Taxonomy" id="5963"/>
    <lineage>
        <taxon>Eukaryota</taxon>
        <taxon>Sar</taxon>
        <taxon>Alveolata</taxon>
        <taxon>Ciliophora</taxon>
        <taxon>Postciliodesmatophora</taxon>
        <taxon>Heterotrichea</taxon>
        <taxon>Heterotrichida</taxon>
        <taxon>Stentoridae</taxon>
        <taxon>Stentor</taxon>
    </lineage>
</organism>
<evidence type="ECO:0000313" key="3">
    <source>
        <dbReference type="Proteomes" id="UP000187209"/>
    </source>
</evidence>
<gene>
    <name evidence="2" type="ORF">SteCoe_24896</name>
</gene>
<feature type="compositionally biased region" description="Basic residues" evidence="1">
    <location>
        <begin position="273"/>
        <end position="283"/>
    </location>
</feature>
<accession>A0A1R2BGH0</accession>
<reference evidence="2 3" key="1">
    <citation type="submission" date="2016-11" db="EMBL/GenBank/DDBJ databases">
        <title>The macronuclear genome of Stentor coeruleus: a giant cell with tiny introns.</title>
        <authorList>
            <person name="Slabodnick M."/>
            <person name="Ruby J.G."/>
            <person name="Reiff S.B."/>
            <person name="Swart E.C."/>
            <person name="Gosai S."/>
            <person name="Prabakaran S."/>
            <person name="Witkowska E."/>
            <person name="Larue G.E."/>
            <person name="Fisher S."/>
            <person name="Freeman R.M."/>
            <person name="Gunawardena J."/>
            <person name="Chu W."/>
            <person name="Stover N.A."/>
            <person name="Gregory B.D."/>
            <person name="Nowacki M."/>
            <person name="Derisi J."/>
            <person name="Roy S.W."/>
            <person name="Marshall W.F."/>
            <person name="Sood P."/>
        </authorList>
    </citation>
    <scope>NUCLEOTIDE SEQUENCE [LARGE SCALE GENOMIC DNA]</scope>
    <source>
        <strain evidence="2">WM001</strain>
    </source>
</reference>
<name>A0A1R2BGH0_9CILI</name>
<evidence type="ECO:0000256" key="1">
    <source>
        <dbReference type="SAM" id="MobiDB-lite"/>
    </source>
</evidence>
<dbReference type="Proteomes" id="UP000187209">
    <property type="component" value="Unassembled WGS sequence"/>
</dbReference>